<evidence type="ECO:0000313" key="3">
    <source>
        <dbReference type="EMBL" id="RAK64963.1"/>
    </source>
</evidence>
<dbReference type="InterPro" id="IPR036663">
    <property type="entry name" value="Fumarylacetoacetase_C_sf"/>
</dbReference>
<dbReference type="Pfam" id="PF01557">
    <property type="entry name" value="FAA_hydrolase"/>
    <property type="match status" value="1"/>
</dbReference>
<dbReference type="EMBL" id="QFYS01000005">
    <property type="protein sequence ID" value="RAK64963.1"/>
    <property type="molecule type" value="Genomic_DNA"/>
</dbReference>
<dbReference type="AlphaFoldDB" id="A0A328BCY6"/>
<dbReference type="InterPro" id="IPR011234">
    <property type="entry name" value="Fumarylacetoacetase-like_C"/>
</dbReference>
<reference evidence="3 4" key="1">
    <citation type="submission" date="2018-05" db="EMBL/GenBank/DDBJ databases">
        <authorList>
            <person name="Lanie J.A."/>
            <person name="Ng W.-L."/>
            <person name="Kazmierczak K.M."/>
            <person name="Andrzejewski T.M."/>
            <person name="Davidsen T.M."/>
            <person name="Wayne K.J."/>
            <person name="Tettelin H."/>
            <person name="Glass J.I."/>
            <person name="Rusch D."/>
            <person name="Podicherti R."/>
            <person name="Tsui H.-C.T."/>
            <person name="Winkler M.E."/>
        </authorList>
    </citation>
    <scope>NUCLEOTIDE SEQUENCE [LARGE SCALE GENOMIC DNA]</scope>
    <source>
        <strain evidence="3 4">BUT-10</strain>
    </source>
</reference>
<dbReference type="OrthoDB" id="5197601at2"/>
<dbReference type="GO" id="GO:0046872">
    <property type="term" value="F:metal ion binding"/>
    <property type="evidence" value="ECO:0007669"/>
    <property type="project" value="UniProtKB-KW"/>
</dbReference>
<accession>A0A328BCY6</accession>
<protein>
    <submittedName>
        <fullName evidence="3">FAA hydrolase family protein</fullName>
    </submittedName>
</protein>
<keyword evidence="3" id="KW-0378">Hydrolase</keyword>
<dbReference type="GO" id="GO:0018773">
    <property type="term" value="F:acetylpyruvate hydrolase activity"/>
    <property type="evidence" value="ECO:0007669"/>
    <property type="project" value="TreeGrafter"/>
</dbReference>
<feature type="domain" description="Fumarylacetoacetase-like C-terminal" evidence="2">
    <location>
        <begin position="28"/>
        <end position="225"/>
    </location>
</feature>
<keyword evidence="1" id="KW-0479">Metal-binding</keyword>
<proteinExistence type="predicted"/>
<dbReference type="Gene3D" id="3.90.850.10">
    <property type="entry name" value="Fumarylacetoacetase-like, C-terminal domain"/>
    <property type="match status" value="1"/>
</dbReference>
<gene>
    <name evidence="3" type="ORF">DJ019_13235</name>
</gene>
<dbReference type="SUPFAM" id="SSF56529">
    <property type="entry name" value="FAH"/>
    <property type="match status" value="1"/>
</dbReference>
<sequence length="226" mass="23977">MAEYALSPPPVPVVPVEGQAGGFPVRRILCVGRNYAAHRREMGGDDRDPPFFFAKPADAVVPPGRDPAYPPRTANLHHEIELVVAIGAAGRDVPVEGALSLVYGYAVGVDLTRRDLQNAAKDKGHPWDASKGFDDSAPISAIRRWTGAPPEGRIALSVNGQVRQDATVADMIWNVAEIVAEASKLWALAPGDLIYTGTPEGVGPLARGDRVEGEVEGVGRLSFTVA</sequence>
<evidence type="ECO:0000256" key="1">
    <source>
        <dbReference type="ARBA" id="ARBA00022723"/>
    </source>
</evidence>
<organism evidence="3 4">
    <name type="scientific">Phenylobacterium kunshanense</name>
    <dbReference type="NCBI Taxonomy" id="1445034"/>
    <lineage>
        <taxon>Bacteria</taxon>
        <taxon>Pseudomonadati</taxon>
        <taxon>Pseudomonadota</taxon>
        <taxon>Alphaproteobacteria</taxon>
        <taxon>Caulobacterales</taxon>
        <taxon>Caulobacteraceae</taxon>
        <taxon>Phenylobacterium</taxon>
    </lineage>
</organism>
<evidence type="ECO:0000259" key="2">
    <source>
        <dbReference type="Pfam" id="PF01557"/>
    </source>
</evidence>
<dbReference type="Proteomes" id="UP000249524">
    <property type="component" value="Unassembled WGS sequence"/>
</dbReference>
<dbReference type="PANTHER" id="PTHR11820">
    <property type="entry name" value="ACYLPYRUVASE"/>
    <property type="match status" value="1"/>
</dbReference>
<name>A0A328BCY6_9CAUL</name>
<comment type="caution">
    <text evidence="3">The sequence shown here is derived from an EMBL/GenBank/DDBJ whole genome shotgun (WGS) entry which is preliminary data.</text>
</comment>
<keyword evidence="4" id="KW-1185">Reference proteome</keyword>
<dbReference type="RefSeq" id="WP_111276501.1">
    <property type="nucleotide sequence ID" value="NZ_QFYS01000005.1"/>
</dbReference>
<dbReference type="PANTHER" id="PTHR11820:SF90">
    <property type="entry name" value="FLUTATHIONE S-TRANSFERASE"/>
    <property type="match status" value="1"/>
</dbReference>
<evidence type="ECO:0000313" key="4">
    <source>
        <dbReference type="Proteomes" id="UP000249524"/>
    </source>
</evidence>